<feature type="domain" description="Reductase C-terminal" evidence="6">
    <location>
        <begin position="327"/>
        <end position="402"/>
    </location>
</feature>
<name>A0A839RRL6_9ACTN</name>
<dbReference type="Pfam" id="PF07992">
    <property type="entry name" value="Pyr_redox_2"/>
    <property type="match status" value="1"/>
</dbReference>
<proteinExistence type="predicted"/>
<dbReference type="Pfam" id="PF14759">
    <property type="entry name" value="Reductase_C"/>
    <property type="match status" value="1"/>
</dbReference>
<evidence type="ECO:0000259" key="6">
    <source>
        <dbReference type="Pfam" id="PF14759"/>
    </source>
</evidence>
<evidence type="ECO:0000313" key="7">
    <source>
        <dbReference type="EMBL" id="MBB3039180.1"/>
    </source>
</evidence>
<dbReference type="PANTHER" id="PTHR43557">
    <property type="entry name" value="APOPTOSIS-INDUCING FACTOR 1"/>
    <property type="match status" value="1"/>
</dbReference>
<dbReference type="SUPFAM" id="SSF55424">
    <property type="entry name" value="FAD/NAD-linked reductases, dimerisation (C-terminal) domain"/>
    <property type="match status" value="1"/>
</dbReference>
<dbReference type="RefSeq" id="WP_064439407.1">
    <property type="nucleotide sequence ID" value="NZ_BDDI01000004.1"/>
</dbReference>
<evidence type="ECO:0000256" key="2">
    <source>
        <dbReference type="ARBA" id="ARBA00022630"/>
    </source>
</evidence>
<accession>A0A839RRL6</accession>
<dbReference type="GO" id="GO:0005737">
    <property type="term" value="C:cytoplasm"/>
    <property type="evidence" value="ECO:0007669"/>
    <property type="project" value="TreeGrafter"/>
</dbReference>
<evidence type="ECO:0000256" key="4">
    <source>
        <dbReference type="ARBA" id="ARBA00023002"/>
    </source>
</evidence>
<evidence type="ECO:0000259" key="5">
    <source>
        <dbReference type="Pfam" id="PF07992"/>
    </source>
</evidence>
<evidence type="ECO:0000313" key="8">
    <source>
        <dbReference type="Proteomes" id="UP000567922"/>
    </source>
</evidence>
<evidence type="ECO:0000256" key="1">
    <source>
        <dbReference type="ARBA" id="ARBA00001974"/>
    </source>
</evidence>
<sequence length="406" mass="42585">MGILGTTPASVLVVGASLAGLSAVRALRERGYTGQLTIVGSERSAPYDRPPLSKEFLTGALTEDDISLMSGDDAALDTEWLMDRTATGLSQAETGGYRVTFSDGTLIEADAVILATGARARTLPGCSEMGGVHTLRGLEDARALRDSLSKSRNLVVVGAGFIGAEVASSAASMGLNVTVVEASPTPLAGPLGNELGAVCADQHTAHGVELLTGAAVAKVVGDDHVRAVQLTDGRVLPADAVLVGIGAVPNVEWAGNSGVLINDGFVTDSCGQTNLPGVYAIGDCARAYDLWVQDYHRSEHWSNAIAQAGIAADSIMGRTPGSAVIPYFWSRQYGKMLQFAGIRQHTDQVRWIEGDPMSGTFVVVYERDGVPVGVFAMNNVRLFTRYKKQLSKTHSPQASRLAVSAV</sequence>
<dbReference type="PANTHER" id="PTHR43557:SF2">
    <property type="entry name" value="RIESKE DOMAIN-CONTAINING PROTEIN-RELATED"/>
    <property type="match status" value="1"/>
</dbReference>
<protein>
    <submittedName>
        <fullName evidence="7">3-phenylpropionate/trans-cinnamate dioxygenase ferredoxin reductase subunit</fullName>
        <ecNumber evidence="7">1.18.1.3</ecNumber>
    </submittedName>
</protein>
<dbReference type="InterPro" id="IPR028202">
    <property type="entry name" value="Reductase_C"/>
</dbReference>
<dbReference type="PRINTS" id="PR00411">
    <property type="entry name" value="PNDRDTASEI"/>
</dbReference>
<comment type="cofactor">
    <cofactor evidence="1">
        <name>FAD</name>
        <dbReference type="ChEBI" id="CHEBI:57692"/>
    </cofactor>
</comment>
<evidence type="ECO:0000256" key="3">
    <source>
        <dbReference type="ARBA" id="ARBA00022827"/>
    </source>
</evidence>
<dbReference type="InterPro" id="IPR023753">
    <property type="entry name" value="FAD/NAD-binding_dom"/>
</dbReference>
<dbReference type="InterPro" id="IPR036188">
    <property type="entry name" value="FAD/NAD-bd_sf"/>
</dbReference>
<reference evidence="7 8" key="1">
    <citation type="submission" date="2020-08" db="EMBL/GenBank/DDBJ databases">
        <title>Sequencing the genomes of 1000 actinobacteria strains.</title>
        <authorList>
            <person name="Klenk H.-P."/>
        </authorList>
    </citation>
    <scope>NUCLEOTIDE SEQUENCE [LARGE SCALE GENOMIC DNA]</scope>
    <source>
        <strain evidence="7 8">DSM 45258</strain>
    </source>
</reference>
<dbReference type="PRINTS" id="PR00368">
    <property type="entry name" value="FADPNR"/>
</dbReference>
<dbReference type="AlphaFoldDB" id="A0A839RRL6"/>
<feature type="domain" description="FAD/NAD(P)-binding" evidence="5">
    <location>
        <begin position="10"/>
        <end position="308"/>
    </location>
</feature>
<keyword evidence="2" id="KW-0285">Flavoprotein</keyword>
<gene>
    <name evidence="7" type="ORF">FHU29_003649</name>
</gene>
<dbReference type="EMBL" id="JACHWS010000003">
    <property type="protein sequence ID" value="MBB3039180.1"/>
    <property type="molecule type" value="Genomic_DNA"/>
</dbReference>
<dbReference type="InterPro" id="IPR050446">
    <property type="entry name" value="FAD-oxidoreductase/Apoptosis"/>
</dbReference>
<dbReference type="OrthoDB" id="4213189at2"/>
<dbReference type="EC" id="1.18.1.3" evidence="7"/>
<comment type="caution">
    <text evidence="7">The sequence shown here is derived from an EMBL/GenBank/DDBJ whole genome shotgun (WGS) entry which is preliminary data.</text>
</comment>
<keyword evidence="8" id="KW-1185">Reference proteome</keyword>
<dbReference type="GO" id="GO:0051213">
    <property type="term" value="F:dioxygenase activity"/>
    <property type="evidence" value="ECO:0007669"/>
    <property type="project" value="UniProtKB-KW"/>
</dbReference>
<dbReference type="Gene3D" id="3.50.50.60">
    <property type="entry name" value="FAD/NAD(P)-binding domain"/>
    <property type="match status" value="2"/>
</dbReference>
<keyword evidence="7" id="KW-0223">Dioxygenase</keyword>
<keyword evidence="3" id="KW-0274">FAD</keyword>
<dbReference type="GO" id="GO:0008860">
    <property type="term" value="F:ferredoxin-NAD+ reductase activity"/>
    <property type="evidence" value="ECO:0007669"/>
    <property type="project" value="UniProtKB-EC"/>
</dbReference>
<organism evidence="7 8">
    <name type="scientific">Hoyosella altamirensis</name>
    <dbReference type="NCBI Taxonomy" id="616997"/>
    <lineage>
        <taxon>Bacteria</taxon>
        <taxon>Bacillati</taxon>
        <taxon>Actinomycetota</taxon>
        <taxon>Actinomycetes</taxon>
        <taxon>Mycobacteriales</taxon>
        <taxon>Hoyosellaceae</taxon>
        <taxon>Hoyosella</taxon>
    </lineage>
</organism>
<keyword evidence="4 7" id="KW-0560">Oxidoreductase</keyword>
<dbReference type="SUPFAM" id="SSF51905">
    <property type="entry name" value="FAD/NAD(P)-binding domain"/>
    <property type="match status" value="1"/>
</dbReference>
<dbReference type="Gene3D" id="3.30.390.30">
    <property type="match status" value="1"/>
</dbReference>
<dbReference type="Proteomes" id="UP000567922">
    <property type="component" value="Unassembled WGS sequence"/>
</dbReference>
<dbReference type="InterPro" id="IPR016156">
    <property type="entry name" value="FAD/NAD-linked_Rdtase_dimer_sf"/>
</dbReference>
<dbReference type="GO" id="GO:0016651">
    <property type="term" value="F:oxidoreductase activity, acting on NAD(P)H"/>
    <property type="evidence" value="ECO:0007669"/>
    <property type="project" value="TreeGrafter"/>
</dbReference>